<evidence type="ECO:0000313" key="6">
    <source>
        <dbReference type="EMBL" id="MEA0971777.1"/>
    </source>
</evidence>
<dbReference type="InterPro" id="IPR003489">
    <property type="entry name" value="RHF/RaiA"/>
</dbReference>
<comment type="caution">
    <text evidence="6">The sequence shown here is derived from an EMBL/GenBank/DDBJ whole genome shotgun (WGS) entry which is preliminary data.</text>
</comment>
<evidence type="ECO:0000259" key="5">
    <source>
        <dbReference type="Pfam" id="PF16321"/>
    </source>
</evidence>
<accession>A0ABU5NF10</accession>
<reference evidence="6 7" key="1">
    <citation type="submission" date="2023-03" db="EMBL/GenBank/DDBJ databases">
        <title>Host association and intracellularity evolved multiple times independently in the Rickettsiales.</title>
        <authorList>
            <person name="Castelli M."/>
            <person name="Nardi T."/>
            <person name="Gammuto L."/>
            <person name="Bellinzona G."/>
            <person name="Sabaneyeva E."/>
            <person name="Potekhin A."/>
            <person name="Serra V."/>
            <person name="Petroni G."/>
            <person name="Sassera D."/>
        </authorList>
    </citation>
    <scope>NUCLEOTIDE SEQUENCE [LARGE SCALE GENOMIC DNA]</scope>
    <source>
        <strain evidence="6 7">Sr 2-6</strain>
    </source>
</reference>
<gene>
    <name evidence="6" type="ORF">Megvenef_01765</name>
</gene>
<evidence type="ECO:0000256" key="1">
    <source>
        <dbReference type="ARBA" id="ARBA00022845"/>
    </source>
</evidence>
<feature type="coiled-coil region" evidence="4">
    <location>
        <begin position="75"/>
        <end position="102"/>
    </location>
</feature>
<dbReference type="Pfam" id="PF02482">
    <property type="entry name" value="Ribosomal_S30AE"/>
    <property type="match status" value="1"/>
</dbReference>
<keyword evidence="4" id="KW-0175">Coiled coil</keyword>
<evidence type="ECO:0000256" key="2">
    <source>
        <dbReference type="ARBA" id="ARBA00038695"/>
    </source>
</evidence>
<dbReference type="Proteomes" id="UP001291687">
    <property type="component" value="Unassembled WGS sequence"/>
</dbReference>
<dbReference type="Gene3D" id="3.30.160.100">
    <property type="entry name" value="Ribosome hibernation promotion factor-like"/>
    <property type="match status" value="1"/>
</dbReference>
<dbReference type="InterPro" id="IPR050574">
    <property type="entry name" value="HPF/YfiA_ribosome-assoc"/>
</dbReference>
<organism evidence="6 7">
    <name type="scientific">Candidatus Megaera venefica</name>
    <dbReference type="NCBI Taxonomy" id="2055910"/>
    <lineage>
        <taxon>Bacteria</taxon>
        <taxon>Pseudomonadati</taxon>
        <taxon>Pseudomonadota</taxon>
        <taxon>Alphaproteobacteria</taxon>
        <taxon>Rickettsiales</taxon>
        <taxon>Rickettsiaceae</taxon>
        <taxon>Candidatus Megaera</taxon>
    </lineage>
</organism>
<keyword evidence="7" id="KW-1185">Reference proteome</keyword>
<dbReference type="InterPro" id="IPR038416">
    <property type="entry name" value="Ribosom_S30AE_C_sf"/>
</dbReference>
<evidence type="ECO:0000313" key="7">
    <source>
        <dbReference type="Proteomes" id="UP001291687"/>
    </source>
</evidence>
<keyword evidence="1" id="KW-0810">Translation regulation</keyword>
<evidence type="ECO:0000256" key="4">
    <source>
        <dbReference type="SAM" id="Coils"/>
    </source>
</evidence>
<dbReference type="InterPro" id="IPR032528">
    <property type="entry name" value="Ribosom_S30AE_C"/>
</dbReference>
<dbReference type="Gene3D" id="3.30.505.50">
    <property type="entry name" value="Sigma 54 modulation/S30EA ribosomal protein, C-terminal domain"/>
    <property type="match status" value="1"/>
</dbReference>
<dbReference type="InterPro" id="IPR036567">
    <property type="entry name" value="RHF-like"/>
</dbReference>
<proteinExistence type="predicted"/>
<dbReference type="Pfam" id="PF16321">
    <property type="entry name" value="Ribosom_S30AE_C"/>
    <property type="match status" value="1"/>
</dbReference>
<protein>
    <recommendedName>
        <fullName evidence="3">Ribosome hibernation promoting factor</fullName>
    </recommendedName>
</protein>
<dbReference type="CDD" id="cd00552">
    <property type="entry name" value="RaiA"/>
    <property type="match status" value="1"/>
</dbReference>
<dbReference type="SUPFAM" id="SSF69754">
    <property type="entry name" value="Ribosome binding protein Y (YfiA homologue)"/>
    <property type="match status" value="1"/>
</dbReference>
<feature type="domain" description="Sigma 54 modulation/S30EA ribosomal protein C-terminal" evidence="5">
    <location>
        <begin position="131"/>
        <end position="183"/>
    </location>
</feature>
<comment type="subunit">
    <text evidence="2">Associates exclusively with 100S ribosomes, which are dimers of 70S ribosomes.</text>
</comment>
<dbReference type="RefSeq" id="WP_322777701.1">
    <property type="nucleotide sequence ID" value="NZ_JARJFB010000268.1"/>
</dbReference>
<name>A0ABU5NF10_9RICK</name>
<evidence type="ECO:0000256" key="3">
    <source>
        <dbReference type="ARBA" id="ARBA00041148"/>
    </source>
</evidence>
<dbReference type="NCBIfam" id="TIGR00741">
    <property type="entry name" value="yfiA"/>
    <property type="match status" value="1"/>
</dbReference>
<dbReference type="PANTHER" id="PTHR33231:SF1">
    <property type="entry name" value="30S RIBOSOMAL PROTEIN"/>
    <property type="match status" value="1"/>
</dbReference>
<dbReference type="EMBL" id="JARJFB010000268">
    <property type="protein sequence ID" value="MEA0971777.1"/>
    <property type="molecule type" value="Genomic_DNA"/>
</dbReference>
<sequence length="189" mass="21431">MHIQVSGQHISIGNSIQEYVIEKLSNIVKKYFAGAQSGHVHFSKQGREFGCDIVVNEGTGRHMIMKSNCFSDEIYNSFDIALSKLERQLRRYKSKLNNHSDRAKLSEITSEAVKYIISHDHSGEKEFNVDNPAIVAEKPAKILSLSVGEAVMKMDLENLPALLFENVKTKRVNVVYYRKDGNISWVDTK</sequence>
<dbReference type="PANTHER" id="PTHR33231">
    <property type="entry name" value="30S RIBOSOMAL PROTEIN"/>
    <property type="match status" value="1"/>
</dbReference>